<reference evidence="3" key="1">
    <citation type="submission" date="2021-01" db="EMBL/GenBank/DDBJ databases">
        <authorList>
            <person name="Corre E."/>
            <person name="Pelletier E."/>
            <person name="Niang G."/>
            <person name="Scheremetjew M."/>
            <person name="Finn R."/>
            <person name="Kale V."/>
            <person name="Holt S."/>
            <person name="Cochrane G."/>
            <person name="Meng A."/>
            <person name="Brown T."/>
            <person name="Cohen L."/>
        </authorList>
    </citation>
    <scope>NUCLEOTIDE SEQUENCE</scope>
    <source>
        <strain evidence="3">CCMP 769</strain>
    </source>
</reference>
<evidence type="ECO:0000256" key="1">
    <source>
        <dbReference type="PROSITE-ProRule" id="PRU00042"/>
    </source>
</evidence>
<dbReference type="InterPro" id="IPR036236">
    <property type="entry name" value="Znf_C2H2_sf"/>
</dbReference>
<feature type="domain" description="C2H2-type" evidence="2">
    <location>
        <begin position="139"/>
        <end position="167"/>
    </location>
</feature>
<accession>A0A7S3A9M8</accession>
<dbReference type="PROSITE" id="PS50157">
    <property type="entry name" value="ZINC_FINGER_C2H2_2"/>
    <property type="match status" value="2"/>
</dbReference>
<keyword evidence="1" id="KW-0479">Metal-binding</keyword>
<protein>
    <recommendedName>
        <fullName evidence="2">C2H2-type domain-containing protein</fullName>
    </recommendedName>
</protein>
<dbReference type="InterPro" id="IPR013087">
    <property type="entry name" value="Znf_C2H2_type"/>
</dbReference>
<evidence type="ECO:0000259" key="2">
    <source>
        <dbReference type="PROSITE" id="PS50157"/>
    </source>
</evidence>
<keyword evidence="1" id="KW-0863">Zinc-finger</keyword>
<feature type="domain" description="C2H2-type" evidence="2">
    <location>
        <begin position="110"/>
        <end position="138"/>
    </location>
</feature>
<dbReference type="SMART" id="SM00355">
    <property type="entry name" value="ZnF_C2H2"/>
    <property type="match status" value="2"/>
</dbReference>
<sequence>MDCLDLSYGVETWDDWEDSSTTVPSLNIVDEFENAVVADGIMNEVLCDSPPPVFGLEISREFEDEFCTSDFESSSETSSCTIPVREEQKISHSCGGAVSRSSKRRVYKKEACPVCNEVFFRRHEMMRHLKASHLKIKPFQCSFCPKKFARTSHVKSHESRIHLKPTACSFA</sequence>
<organism evidence="3">
    <name type="scientific">Rhodosorus marinus</name>
    <dbReference type="NCBI Taxonomy" id="101924"/>
    <lineage>
        <taxon>Eukaryota</taxon>
        <taxon>Rhodophyta</taxon>
        <taxon>Stylonematophyceae</taxon>
        <taxon>Stylonematales</taxon>
        <taxon>Stylonemataceae</taxon>
        <taxon>Rhodosorus</taxon>
    </lineage>
</organism>
<evidence type="ECO:0000313" key="4">
    <source>
        <dbReference type="EMBL" id="CAE0064444.1"/>
    </source>
</evidence>
<evidence type="ECO:0000313" key="3">
    <source>
        <dbReference type="EMBL" id="CAE0064443.1"/>
    </source>
</evidence>
<name>A0A7S3A9M8_9RHOD</name>
<keyword evidence="1" id="KW-0862">Zinc</keyword>
<dbReference type="Gene3D" id="3.30.160.60">
    <property type="entry name" value="Classic Zinc Finger"/>
    <property type="match status" value="1"/>
</dbReference>
<dbReference type="PROSITE" id="PS00028">
    <property type="entry name" value="ZINC_FINGER_C2H2_1"/>
    <property type="match status" value="2"/>
</dbReference>
<dbReference type="GO" id="GO:0008270">
    <property type="term" value="F:zinc ion binding"/>
    <property type="evidence" value="ECO:0007669"/>
    <property type="project" value="UniProtKB-KW"/>
</dbReference>
<dbReference type="Pfam" id="PF00096">
    <property type="entry name" value="zf-C2H2"/>
    <property type="match status" value="2"/>
</dbReference>
<dbReference type="EMBL" id="HBHW01042136">
    <property type="protein sequence ID" value="CAE0064444.1"/>
    <property type="molecule type" value="Transcribed_RNA"/>
</dbReference>
<proteinExistence type="predicted"/>
<dbReference type="EMBL" id="HBHW01042135">
    <property type="protein sequence ID" value="CAE0064443.1"/>
    <property type="molecule type" value="Transcribed_RNA"/>
</dbReference>
<dbReference type="SUPFAM" id="SSF57667">
    <property type="entry name" value="beta-beta-alpha zinc fingers"/>
    <property type="match status" value="1"/>
</dbReference>
<gene>
    <name evidence="3" type="ORF">RMAR00112_LOCUS32515</name>
    <name evidence="4" type="ORF">RMAR00112_LOCUS32516</name>
</gene>
<dbReference type="AlphaFoldDB" id="A0A7S3A9M8"/>